<evidence type="ECO:0000256" key="1">
    <source>
        <dbReference type="SAM" id="MobiDB-lite"/>
    </source>
</evidence>
<name>A0A9J6E156_RHIMP</name>
<reference evidence="2" key="2">
    <citation type="submission" date="2021-09" db="EMBL/GenBank/DDBJ databases">
        <authorList>
            <person name="Jia N."/>
            <person name="Wang J."/>
            <person name="Shi W."/>
            <person name="Du L."/>
            <person name="Sun Y."/>
            <person name="Zhan W."/>
            <person name="Jiang J."/>
            <person name="Wang Q."/>
            <person name="Zhang B."/>
            <person name="Ji P."/>
            <person name="Sakyi L.B."/>
            <person name="Cui X."/>
            <person name="Yuan T."/>
            <person name="Jiang B."/>
            <person name="Yang W."/>
            <person name="Lam T.T.-Y."/>
            <person name="Chang Q."/>
            <person name="Ding S."/>
            <person name="Wang X."/>
            <person name="Zhu J."/>
            <person name="Ruan X."/>
            <person name="Zhao L."/>
            <person name="Wei J."/>
            <person name="Que T."/>
            <person name="Du C."/>
            <person name="Cheng J."/>
            <person name="Dai P."/>
            <person name="Han X."/>
            <person name="Huang E."/>
            <person name="Gao Y."/>
            <person name="Liu J."/>
            <person name="Shao H."/>
            <person name="Ye R."/>
            <person name="Li L."/>
            <person name="Wei W."/>
            <person name="Wang X."/>
            <person name="Wang C."/>
            <person name="Huo Q."/>
            <person name="Li W."/>
            <person name="Guo W."/>
            <person name="Chen H."/>
            <person name="Chen S."/>
            <person name="Zhou L."/>
            <person name="Zhou L."/>
            <person name="Ni X."/>
            <person name="Tian J."/>
            <person name="Zhou Y."/>
            <person name="Sheng Y."/>
            <person name="Liu T."/>
            <person name="Pan Y."/>
            <person name="Xia L."/>
            <person name="Li J."/>
            <person name="Zhao F."/>
            <person name="Cao W."/>
        </authorList>
    </citation>
    <scope>NUCLEOTIDE SEQUENCE</scope>
    <source>
        <strain evidence="2">Rmic-2018</strain>
        <tissue evidence="2">Larvae</tissue>
    </source>
</reference>
<dbReference type="AlphaFoldDB" id="A0A9J6E156"/>
<proteinExistence type="predicted"/>
<protein>
    <submittedName>
        <fullName evidence="2">Uncharacterized protein</fullName>
    </submittedName>
</protein>
<dbReference type="VEuPathDB" id="VectorBase:LOC119166710"/>
<sequence length="174" mass="19320">MEITERHDAGDDDEDDEDADELDRSDLDAKNQPSAPIRAANSEAPTTWTFCHRALLRRQGHLAMSSAGGLLLNAVPLSSHVCLSPFQVPFFHVFFFHLACFNLQGCEVRGQLSGLEVLRPRLRELTVENALLAMADLSCMLVAGDIWQTAAWPQVQRARFNHNSLNAIDLSMSC</sequence>
<comment type="caution">
    <text evidence="2">The sequence shown here is derived from an EMBL/GenBank/DDBJ whole genome shotgun (WGS) entry which is preliminary data.</text>
</comment>
<feature type="region of interest" description="Disordered" evidence="1">
    <location>
        <begin position="1"/>
        <end position="39"/>
    </location>
</feature>
<evidence type="ECO:0000313" key="3">
    <source>
        <dbReference type="Proteomes" id="UP000821866"/>
    </source>
</evidence>
<organism evidence="2 3">
    <name type="scientific">Rhipicephalus microplus</name>
    <name type="common">Cattle tick</name>
    <name type="synonym">Boophilus microplus</name>
    <dbReference type="NCBI Taxonomy" id="6941"/>
    <lineage>
        <taxon>Eukaryota</taxon>
        <taxon>Metazoa</taxon>
        <taxon>Ecdysozoa</taxon>
        <taxon>Arthropoda</taxon>
        <taxon>Chelicerata</taxon>
        <taxon>Arachnida</taxon>
        <taxon>Acari</taxon>
        <taxon>Parasitiformes</taxon>
        <taxon>Ixodida</taxon>
        <taxon>Ixodoidea</taxon>
        <taxon>Ixodidae</taxon>
        <taxon>Rhipicephalinae</taxon>
        <taxon>Rhipicephalus</taxon>
        <taxon>Boophilus</taxon>
    </lineage>
</organism>
<dbReference type="EMBL" id="JABSTU010000006">
    <property type="protein sequence ID" value="KAH8028012.1"/>
    <property type="molecule type" value="Genomic_DNA"/>
</dbReference>
<keyword evidence="3" id="KW-1185">Reference proteome</keyword>
<gene>
    <name evidence="2" type="ORF">HPB51_012598</name>
</gene>
<dbReference type="Proteomes" id="UP000821866">
    <property type="component" value="Chromosome 4"/>
</dbReference>
<accession>A0A9J6E156</accession>
<reference evidence="2" key="1">
    <citation type="journal article" date="2020" name="Cell">
        <title>Large-Scale Comparative Analyses of Tick Genomes Elucidate Their Genetic Diversity and Vector Capacities.</title>
        <authorList>
            <consortium name="Tick Genome and Microbiome Consortium (TIGMIC)"/>
            <person name="Jia N."/>
            <person name="Wang J."/>
            <person name="Shi W."/>
            <person name="Du L."/>
            <person name="Sun Y."/>
            <person name="Zhan W."/>
            <person name="Jiang J.F."/>
            <person name="Wang Q."/>
            <person name="Zhang B."/>
            <person name="Ji P."/>
            <person name="Bell-Sakyi L."/>
            <person name="Cui X.M."/>
            <person name="Yuan T.T."/>
            <person name="Jiang B.G."/>
            <person name="Yang W.F."/>
            <person name="Lam T.T."/>
            <person name="Chang Q.C."/>
            <person name="Ding S.J."/>
            <person name="Wang X.J."/>
            <person name="Zhu J.G."/>
            <person name="Ruan X.D."/>
            <person name="Zhao L."/>
            <person name="Wei J.T."/>
            <person name="Ye R.Z."/>
            <person name="Que T.C."/>
            <person name="Du C.H."/>
            <person name="Zhou Y.H."/>
            <person name="Cheng J.X."/>
            <person name="Dai P.F."/>
            <person name="Guo W.B."/>
            <person name="Han X.H."/>
            <person name="Huang E.J."/>
            <person name="Li L.F."/>
            <person name="Wei W."/>
            <person name="Gao Y.C."/>
            <person name="Liu J.Z."/>
            <person name="Shao H.Z."/>
            <person name="Wang X."/>
            <person name="Wang C.C."/>
            <person name="Yang T.C."/>
            <person name="Huo Q.B."/>
            <person name="Li W."/>
            <person name="Chen H.Y."/>
            <person name="Chen S.E."/>
            <person name="Zhou L.G."/>
            <person name="Ni X.B."/>
            <person name="Tian J.H."/>
            <person name="Sheng Y."/>
            <person name="Liu T."/>
            <person name="Pan Y.S."/>
            <person name="Xia L.Y."/>
            <person name="Li J."/>
            <person name="Zhao F."/>
            <person name="Cao W.C."/>
        </authorList>
    </citation>
    <scope>NUCLEOTIDE SEQUENCE</scope>
    <source>
        <strain evidence="2">Rmic-2018</strain>
    </source>
</reference>
<feature type="compositionally biased region" description="Acidic residues" evidence="1">
    <location>
        <begin position="10"/>
        <end position="21"/>
    </location>
</feature>
<evidence type="ECO:0000313" key="2">
    <source>
        <dbReference type="EMBL" id="KAH8028012.1"/>
    </source>
</evidence>